<organism evidence="1 2">
    <name type="scientific">Magallana gigas</name>
    <name type="common">Pacific oyster</name>
    <name type="synonym">Crassostrea gigas</name>
    <dbReference type="NCBI Taxonomy" id="29159"/>
    <lineage>
        <taxon>Eukaryota</taxon>
        <taxon>Metazoa</taxon>
        <taxon>Spiralia</taxon>
        <taxon>Lophotrochozoa</taxon>
        <taxon>Mollusca</taxon>
        <taxon>Bivalvia</taxon>
        <taxon>Autobranchia</taxon>
        <taxon>Pteriomorphia</taxon>
        <taxon>Ostreida</taxon>
        <taxon>Ostreoidea</taxon>
        <taxon>Ostreidae</taxon>
        <taxon>Magallana</taxon>
    </lineage>
</organism>
<evidence type="ECO:0000313" key="2">
    <source>
        <dbReference type="Proteomes" id="UP000005408"/>
    </source>
</evidence>
<accession>A0A8W8NPY4</accession>
<name>A0A8W8NPY4_MAGGI</name>
<reference evidence="1" key="1">
    <citation type="submission" date="2022-08" db="UniProtKB">
        <authorList>
            <consortium name="EnsemblMetazoa"/>
        </authorList>
    </citation>
    <scope>IDENTIFICATION</scope>
    <source>
        <strain evidence="1">05x7-T-G4-1.051#20</strain>
    </source>
</reference>
<protein>
    <submittedName>
        <fullName evidence="1">Uncharacterized protein</fullName>
    </submittedName>
</protein>
<evidence type="ECO:0000313" key="1">
    <source>
        <dbReference type="EnsemblMetazoa" id="G8638.1:cds"/>
    </source>
</evidence>
<dbReference type="Proteomes" id="UP000005408">
    <property type="component" value="Unassembled WGS sequence"/>
</dbReference>
<dbReference type="PANTHER" id="PTHR34415:SF1">
    <property type="entry name" value="INTEGRASE CATALYTIC DOMAIN-CONTAINING PROTEIN"/>
    <property type="match status" value="1"/>
</dbReference>
<keyword evidence="2" id="KW-1185">Reference proteome</keyword>
<proteinExistence type="predicted"/>
<dbReference type="PANTHER" id="PTHR34415">
    <property type="entry name" value="INTEGRASE CATALYTIC DOMAIN-CONTAINING PROTEIN"/>
    <property type="match status" value="1"/>
</dbReference>
<dbReference type="AlphaFoldDB" id="A0A8W8NPY4"/>
<sequence>MTGRHRSIKFSLMEAGHTKFSPDCHFGLWKIKWRYSTEESFDEVAESVSPSSRNGHNIPKLINDAERPVSFYDWASFFEAFFKKRPSISTISECLKKVQELSLSRPNEKPINILMRGQQLLNFDTLPSVITPKGLDAARQWDLFDEISPFYRDTSDSLQSCRIPVCPKHRVKIDQEKENALSSLPLLRSTAMRILQLCLSICVVILFCDRGKTSNTTILRSRKPTIGPIFLTVSQSPNQPNVLQVLIRFAGPPDTLVLADFYKDLNKVQVTGGDFVSVVDFEEGDENFVLTFVSEATSEDVYFNLRPVIGNYKIYPNCNVDITSSDVGEITTYTIVVSECPEEKTEGEWNVYGLYHELSKGVKRIPSADYLTIEENQQSTLGNVTTVSFNRSSLKNDNVDMTLCFIFTAVSKDTSVHVHWITWNYFLD</sequence>
<dbReference type="EnsemblMetazoa" id="G8638.1">
    <property type="protein sequence ID" value="G8638.1:cds"/>
    <property type="gene ID" value="G8638"/>
</dbReference>